<dbReference type="Gene3D" id="3.40.630.30">
    <property type="match status" value="1"/>
</dbReference>
<proteinExistence type="predicted"/>
<dbReference type="InterPro" id="IPR000182">
    <property type="entry name" value="GNAT_dom"/>
</dbReference>
<accession>A0A3D8T802</accession>
<evidence type="ECO:0000313" key="2">
    <source>
        <dbReference type="EMBL" id="RDW94722.1"/>
    </source>
</evidence>
<name>A0A3D8T802_9HELO</name>
<feature type="domain" description="N-acetyltransferase" evidence="1">
    <location>
        <begin position="85"/>
        <end position="227"/>
    </location>
</feature>
<dbReference type="PANTHER" id="PTHR42791">
    <property type="entry name" value="GNAT FAMILY ACETYLTRANSFERASE"/>
    <property type="match status" value="1"/>
</dbReference>
<protein>
    <recommendedName>
        <fullName evidence="1">N-acetyltransferase domain-containing protein</fullName>
    </recommendedName>
</protein>
<dbReference type="Proteomes" id="UP000256328">
    <property type="component" value="Unassembled WGS sequence"/>
</dbReference>
<dbReference type="Pfam" id="PF00583">
    <property type="entry name" value="Acetyltransf_1"/>
    <property type="match status" value="1"/>
</dbReference>
<dbReference type="PROSITE" id="PS51186">
    <property type="entry name" value="GNAT"/>
    <property type="match status" value="1"/>
</dbReference>
<dbReference type="InterPro" id="IPR052523">
    <property type="entry name" value="Trichothecene_AcTrans"/>
</dbReference>
<dbReference type="AlphaFoldDB" id="A0A3D8T802"/>
<evidence type="ECO:0000313" key="3">
    <source>
        <dbReference type="Proteomes" id="UP000256328"/>
    </source>
</evidence>
<dbReference type="GO" id="GO:0016747">
    <property type="term" value="F:acyltransferase activity, transferring groups other than amino-acyl groups"/>
    <property type="evidence" value="ECO:0007669"/>
    <property type="project" value="InterPro"/>
</dbReference>
<organism evidence="2 3">
    <name type="scientific">Coleophoma crateriformis</name>
    <dbReference type="NCBI Taxonomy" id="565419"/>
    <lineage>
        <taxon>Eukaryota</taxon>
        <taxon>Fungi</taxon>
        <taxon>Dikarya</taxon>
        <taxon>Ascomycota</taxon>
        <taxon>Pezizomycotina</taxon>
        <taxon>Leotiomycetes</taxon>
        <taxon>Helotiales</taxon>
        <taxon>Dermateaceae</taxon>
        <taxon>Coleophoma</taxon>
    </lineage>
</organism>
<dbReference type="SUPFAM" id="SSF55729">
    <property type="entry name" value="Acyl-CoA N-acyltransferases (Nat)"/>
    <property type="match status" value="1"/>
</dbReference>
<evidence type="ECO:0000259" key="1">
    <source>
        <dbReference type="PROSITE" id="PS51186"/>
    </source>
</evidence>
<gene>
    <name evidence="2" type="ORF">BP5796_00485</name>
</gene>
<dbReference type="OrthoDB" id="410198at2759"/>
<dbReference type="InterPro" id="IPR016181">
    <property type="entry name" value="Acyl_CoA_acyltransferase"/>
</dbReference>
<dbReference type="PANTHER" id="PTHR42791:SF1">
    <property type="entry name" value="N-ACETYLTRANSFERASE DOMAIN-CONTAINING PROTEIN"/>
    <property type="match status" value="1"/>
</dbReference>
<dbReference type="CDD" id="cd04301">
    <property type="entry name" value="NAT_SF"/>
    <property type="match status" value="1"/>
</dbReference>
<reference evidence="2 3" key="1">
    <citation type="journal article" date="2018" name="IMA Fungus">
        <title>IMA Genome-F 9: Draft genome sequence of Annulohypoxylon stygium, Aspergillus mulundensis, Berkeleyomyces basicola (syn. Thielaviopsis basicola), Ceratocystis smalleyi, two Cercospora beticola strains, Coleophoma cylindrospora, Fusarium fracticaudum, Phialophora cf. hyalina, and Morchella septimelata.</title>
        <authorList>
            <person name="Wingfield B.D."/>
            <person name="Bills G.F."/>
            <person name="Dong Y."/>
            <person name="Huang W."/>
            <person name="Nel W.J."/>
            <person name="Swalarsk-Parry B.S."/>
            <person name="Vaghefi N."/>
            <person name="Wilken P.M."/>
            <person name="An Z."/>
            <person name="de Beer Z.W."/>
            <person name="De Vos L."/>
            <person name="Chen L."/>
            <person name="Duong T.A."/>
            <person name="Gao Y."/>
            <person name="Hammerbacher A."/>
            <person name="Kikkert J.R."/>
            <person name="Li Y."/>
            <person name="Li H."/>
            <person name="Li K."/>
            <person name="Li Q."/>
            <person name="Liu X."/>
            <person name="Ma X."/>
            <person name="Naidoo K."/>
            <person name="Pethybridge S.J."/>
            <person name="Sun J."/>
            <person name="Steenkamp E.T."/>
            <person name="van der Nest M.A."/>
            <person name="van Wyk S."/>
            <person name="Wingfield M.J."/>
            <person name="Xiong C."/>
            <person name="Yue Q."/>
            <person name="Zhang X."/>
        </authorList>
    </citation>
    <scope>NUCLEOTIDE SEQUENCE [LARGE SCALE GENOMIC DNA]</scope>
    <source>
        <strain evidence="2 3">BP5796</strain>
    </source>
</reference>
<sequence>MALPFKLNLATTADIPFLARISDSAFKQDTHTQLKAMAGKNPDPNEHIDMMTSVLSSWMSRPPERCQVVKAELDAGEGEGKNQAIGWACWATASAEPATGTAAPTKPAREEIGRYDASSAKPKLEQLSAITGRSLQGWQEYLSPWPGSGEKCMVLAAIVIAPEYQRKGVGSALIGWGTKKADEMGVSSWVSSSDAGWRAFKSQGFEVMGELRVDLDEFAEDGTRNLDAVDGRWGMYVWRAMRRSSVKETDVRD</sequence>
<comment type="caution">
    <text evidence="2">The sequence shown here is derived from an EMBL/GenBank/DDBJ whole genome shotgun (WGS) entry which is preliminary data.</text>
</comment>
<dbReference type="EMBL" id="PDLN01000001">
    <property type="protein sequence ID" value="RDW94722.1"/>
    <property type="molecule type" value="Genomic_DNA"/>
</dbReference>
<keyword evidence="3" id="KW-1185">Reference proteome</keyword>